<dbReference type="InterPro" id="IPR051310">
    <property type="entry name" value="MCP_chemotaxis"/>
</dbReference>
<dbReference type="SMART" id="SM00283">
    <property type="entry name" value="MA"/>
    <property type="match status" value="1"/>
</dbReference>
<dbReference type="InterPro" id="IPR004090">
    <property type="entry name" value="Chemotax_Me-accpt_rcpt"/>
</dbReference>
<dbReference type="EMBL" id="JBIGHX010000002">
    <property type="protein sequence ID" value="MFG6461582.1"/>
    <property type="molecule type" value="Genomic_DNA"/>
</dbReference>
<protein>
    <submittedName>
        <fullName evidence="6">Methyl-accepting chemotaxis protein</fullName>
    </submittedName>
</protein>
<dbReference type="InterPro" id="IPR004089">
    <property type="entry name" value="MCPsignal_dom"/>
</dbReference>
<comment type="caution">
    <text evidence="6">The sequence shown here is derived from an EMBL/GenBank/DDBJ whole genome shotgun (WGS) entry which is preliminary data.</text>
</comment>
<dbReference type="Gene3D" id="1.10.287.950">
    <property type="entry name" value="Methyl-accepting chemotaxis protein"/>
    <property type="match status" value="1"/>
</dbReference>
<dbReference type="CDD" id="cd11386">
    <property type="entry name" value="MCP_signal"/>
    <property type="match status" value="1"/>
</dbReference>
<evidence type="ECO:0000256" key="2">
    <source>
        <dbReference type="ARBA" id="ARBA00029447"/>
    </source>
</evidence>
<dbReference type="SUPFAM" id="SSF58104">
    <property type="entry name" value="Methyl-accepting chemotaxis protein (MCP) signaling domain"/>
    <property type="match status" value="1"/>
</dbReference>
<sequence>MSFWNNFSVKGKLMGAFGLLILMIVALSAAALQSINADGQQFTDYVQGVEARAVAAEQVRLAVDRRAIAARNLVLVTKPEDAAAEKAAVMAAVADVGKSLALLQSLSRKADVPAEARSRVEQIADIESRYSRVAEAIVGLVLAGDREAAIGRMNEECRPLLAALVKATDDYIRYTADTSEQLVAETDHVHSQRMTLLAGGCVATVALSLLATLAITRSIVVPLNQAVTLINEVAQGNLDSRSVAARGDEFGSLLEAIAAMQGGLRTLVASVRQGADSLSLASAEIAQGNHSLSSRTESQASALQQTASSMEQLSATVRQNADNAGQANQLAQAASAVAQQGGLAVAQVVDTMRGISEASQRIADITAVIDSIAFQTNILALNAAVEAARAGEDGRGFAVVAGEVRALAQRSAEAAKEIKGLIADSVARVETGAGQVSQAGSTMQEVVASIARVTDIMGEISTASAEQSEGVGQVGGAVSSMDRTTQQNAALVEEMAAAASSLKNQALDLVRAVGMFRMST</sequence>
<evidence type="ECO:0000256" key="1">
    <source>
        <dbReference type="ARBA" id="ARBA00022481"/>
    </source>
</evidence>
<evidence type="ECO:0000259" key="5">
    <source>
        <dbReference type="PROSITE" id="PS50885"/>
    </source>
</evidence>
<feature type="domain" description="HAMP" evidence="5">
    <location>
        <begin position="217"/>
        <end position="269"/>
    </location>
</feature>
<accession>A0ABW7GIB5</accession>
<dbReference type="InterPro" id="IPR024478">
    <property type="entry name" value="HlyB_4HB_MCP"/>
</dbReference>
<dbReference type="InterPro" id="IPR003660">
    <property type="entry name" value="HAMP_dom"/>
</dbReference>
<evidence type="ECO:0000259" key="4">
    <source>
        <dbReference type="PROSITE" id="PS50111"/>
    </source>
</evidence>
<dbReference type="Pfam" id="PF00015">
    <property type="entry name" value="MCPsignal"/>
    <property type="match status" value="1"/>
</dbReference>
<keyword evidence="3" id="KW-0807">Transducer</keyword>
<dbReference type="Proteomes" id="UP001606302">
    <property type="component" value="Unassembled WGS sequence"/>
</dbReference>
<dbReference type="Pfam" id="PF12729">
    <property type="entry name" value="4HB_MCP_1"/>
    <property type="match status" value="1"/>
</dbReference>
<dbReference type="PANTHER" id="PTHR43531:SF14">
    <property type="entry name" value="METHYL-ACCEPTING CHEMOTAXIS PROTEIN I-RELATED"/>
    <property type="match status" value="1"/>
</dbReference>
<evidence type="ECO:0000313" key="6">
    <source>
        <dbReference type="EMBL" id="MFG6461582.1"/>
    </source>
</evidence>
<keyword evidence="1" id="KW-0488">Methylation</keyword>
<dbReference type="PROSITE" id="PS50885">
    <property type="entry name" value="HAMP"/>
    <property type="match status" value="1"/>
</dbReference>
<comment type="similarity">
    <text evidence="2">Belongs to the methyl-accepting chemotaxis (MCP) protein family.</text>
</comment>
<dbReference type="CDD" id="cd06225">
    <property type="entry name" value="HAMP"/>
    <property type="match status" value="1"/>
</dbReference>
<dbReference type="Pfam" id="PF00672">
    <property type="entry name" value="HAMP"/>
    <property type="match status" value="1"/>
</dbReference>
<gene>
    <name evidence="6" type="ORF">ACG04Q_08370</name>
</gene>
<dbReference type="RefSeq" id="WP_394510433.1">
    <property type="nucleotide sequence ID" value="NZ_JBIGHX010000002.1"/>
</dbReference>
<dbReference type="PRINTS" id="PR00260">
    <property type="entry name" value="CHEMTRNSDUCR"/>
</dbReference>
<feature type="domain" description="Methyl-accepting transducer" evidence="4">
    <location>
        <begin position="274"/>
        <end position="503"/>
    </location>
</feature>
<dbReference type="PROSITE" id="PS50111">
    <property type="entry name" value="CHEMOTAXIS_TRANSDUC_2"/>
    <property type="match status" value="1"/>
</dbReference>
<dbReference type="SMART" id="SM00304">
    <property type="entry name" value="HAMP"/>
    <property type="match status" value="1"/>
</dbReference>
<organism evidence="6 7">
    <name type="scientific">Pelomonas lactea</name>
    <dbReference type="NCBI Taxonomy" id="3299030"/>
    <lineage>
        <taxon>Bacteria</taxon>
        <taxon>Pseudomonadati</taxon>
        <taxon>Pseudomonadota</taxon>
        <taxon>Betaproteobacteria</taxon>
        <taxon>Burkholderiales</taxon>
        <taxon>Sphaerotilaceae</taxon>
        <taxon>Roseateles</taxon>
    </lineage>
</organism>
<proteinExistence type="inferred from homology"/>
<evidence type="ECO:0000313" key="7">
    <source>
        <dbReference type="Proteomes" id="UP001606302"/>
    </source>
</evidence>
<dbReference type="PANTHER" id="PTHR43531">
    <property type="entry name" value="PROTEIN ICFG"/>
    <property type="match status" value="1"/>
</dbReference>
<reference evidence="6 7" key="1">
    <citation type="submission" date="2024-08" db="EMBL/GenBank/DDBJ databases">
        <authorList>
            <person name="Lu H."/>
        </authorList>
    </citation>
    <scope>NUCLEOTIDE SEQUENCE [LARGE SCALE GENOMIC DNA]</scope>
    <source>
        <strain evidence="6 7">DXS20W</strain>
    </source>
</reference>
<evidence type="ECO:0000256" key="3">
    <source>
        <dbReference type="PROSITE-ProRule" id="PRU00284"/>
    </source>
</evidence>
<name>A0ABW7GIB5_9BURK</name>
<keyword evidence="7" id="KW-1185">Reference proteome</keyword>